<dbReference type="Pfam" id="PF19449">
    <property type="entry name" value="DUF5987"/>
    <property type="match status" value="1"/>
</dbReference>
<dbReference type="Proteomes" id="UP000587527">
    <property type="component" value="Unassembled WGS sequence"/>
</dbReference>
<evidence type="ECO:0000313" key="1">
    <source>
        <dbReference type="EMBL" id="MBB5870085.1"/>
    </source>
</evidence>
<dbReference type="EMBL" id="JACHMN010000002">
    <property type="protein sequence ID" value="MBB5870085.1"/>
    <property type="molecule type" value="Genomic_DNA"/>
</dbReference>
<protein>
    <submittedName>
        <fullName evidence="1">Uncharacterized protein</fullName>
    </submittedName>
</protein>
<keyword evidence="2" id="KW-1185">Reference proteome</keyword>
<name>A0A841BQV7_9ACTN</name>
<dbReference type="AlphaFoldDB" id="A0A841BQV7"/>
<accession>A0A841BQV7</accession>
<gene>
    <name evidence="1" type="ORF">F4553_003464</name>
</gene>
<sequence>MQLETDDERAQTMTLEAFADTIVPGEKRSPDDRAVAGASEGGGAVACGAVELLRGPEGGLAPALDNLADALNAHAEEYAAERDIALDGGVPPFVALPFADRTILVSILTGPGHPEKDLWVSMTMLSNMAYDTAAHISTHDALAAGHPGLLALGITLPDADFLWRFPEHSYGIKLNDRHPDTTPSGSPA</sequence>
<reference evidence="1 2" key="1">
    <citation type="submission" date="2020-08" db="EMBL/GenBank/DDBJ databases">
        <title>Sequencing the genomes of 1000 actinobacteria strains.</title>
        <authorList>
            <person name="Klenk H.-P."/>
        </authorList>
    </citation>
    <scope>NUCLEOTIDE SEQUENCE [LARGE SCALE GENOMIC DNA]</scope>
    <source>
        <strain evidence="1 2">DSM 45362</strain>
    </source>
</reference>
<evidence type="ECO:0000313" key="2">
    <source>
        <dbReference type="Proteomes" id="UP000587527"/>
    </source>
</evidence>
<organism evidence="1 2">
    <name type="scientific">Allocatelliglobosispora scoriae</name>
    <dbReference type="NCBI Taxonomy" id="643052"/>
    <lineage>
        <taxon>Bacteria</taxon>
        <taxon>Bacillati</taxon>
        <taxon>Actinomycetota</taxon>
        <taxon>Actinomycetes</taxon>
        <taxon>Micromonosporales</taxon>
        <taxon>Micromonosporaceae</taxon>
        <taxon>Allocatelliglobosispora</taxon>
    </lineage>
</organism>
<dbReference type="InterPro" id="IPR046029">
    <property type="entry name" value="DUF5987"/>
</dbReference>
<comment type="caution">
    <text evidence="1">The sequence shown here is derived from an EMBL/GenBank/DDBJ whole genome shotgun (WGS) entry which is preliminary data.</text>
</comment>
<proteinExistence type="predicted"/>